<dbReference type="Proteomes" id="UP001604336">
    <property type="component" value="Unassembled WGS sequence"/>
</dbReference>
<evidence type="ECO:0000313" key="2">
    <source>
        <dbReference type="Proteomes" id="UP001604336"/>
    </source>
</evidence>
<dbReference type="EMBL" id="JBFOLK010000011">
    <property type="protein sequence ID" value="KAL2474674.1"/>
    <property type="molecule type" value="Genomic_DNA"/>
</dbReference>
<comment type="caution">
    <text evidence="1">The sequence shown here is derived from an EMBL/GenBank/DDBJ whole genome shotgun (WGS) entry which is preliminary data.</text>
</comment>
<gene>
    <name evidence="1" type="ORF">Adt_35410</name>
</gene>
<reference evidence="2" key="1">
    <citation type="submission" date="2024-07" db="EMBL/GenBank/DDBJ databases">
        <title>Two chromosome-level genome assemblies of Korean endemic species Abeliophyllum distichum and Forsythia ovata (Oleaceae).</title>
        <authorList>
            <person name="Jang H."/>
        </authorList>
    </citation>
    <scope>NUCLEOTIDE SEQUENCE [LARGE SCALE GENOMIC DNA]</scope>
</reference>
<evidence type="ECO:0000313" key="1">
    <source>
        <dbReference type="EMBL" id="KAL2474674.1"/>
    </source>
</evidence>
<dbReference type="AlphaFoldDB" id="A0ABD1QFJ6"/>
<proteinExistence type="predicted"/>
<keyword evidence="2" id="KW-1185">Reference proteome</keyword>
<name>A0ABD1QFJ6_9LAMI</name>
<accession>A0ABD1QFJ6</accession>
<organism evidence="1 2">
    <name type="scientific">Abeliophyllum distichum</name>
    <dbReference type="NCBI Taxonomy" id="126358"/>
    <lineage>
        <taxon>Eukaryota</taxon>
        <taxon>Viridiplantae</taxon>
        <taxon>Streptophyta</taxon>
        <taxon>Embryophyta</taxon>
        <taxon>Tracheophyta</taxon>
        <taxon>Spermatophyta</taxon>
        <taxon>Magnoliopsida</taxon>
        <taxon>eudicotyledons</taxon>
        <taxon>Gunneridae</taxon>
        <taxon>Pentapetalae</taxon>
        <taxon>asterids</taxon>
        <taxon>lamiids</taxon>
        <taxon>Lamiales</taxon>
        <taxon>Oleaceae</taxon>
        <taxon>Forsythieae</taxon>
        <taxon>Abeliophyllum</taxon>
    </lineage>
</organism>
<sequence length="245" mass="27344">MSVQNQSVTPTLLVRLVYGPQDVNVSGQLATRKEVCSGSSNTLCQLPDAQNHNSFHCFMEEGQPVTKGCPSLKAYETPKGRSNTIILPPPYPSASTTSSADRWFGTHAEVSPCRRSAETISTYPPHHLTPSIWENLSWGQIISPQDPSEHREEAGASNSRMYLNAVLYIPPRKASSFVGPRENKFNVFRDPIRLPQLRQIFLNHYQGHIHNCSSNYISPVGHRPLSNSGSRLWVSPRLYSHPRLG</sequence>
<protein>
    <submittedName>
        <fullName evidence="1">Uncharacterized protein</fullName>
    </submittedName>
</protein>